<dbReference type="InterPro" id="IPR029068">
    <property type="entry name" value="Glyas_Bleomycin-R_OHBP_Dase"/>
</dbReference>
<dbReference type="Pfam" id="PF00903">
    <property type="entry name" value="Glyoxalase"/>
    <property type="match status" value="1"/>
</dbReference>
<organism evidence="2 3">
    <name type="scientific">Gracilibacillus salinarum</name>
    <dbReference type="NCBI Taxonomy" id="2932255"/>
    <lineage>
        <taxon>Bacteria</taxon>
        <taxon>Bacillati</taxon>
        <taxon>Bacillota</taxon>
        <taxon>Bacilli</taxon>
        <taxon>Bacillales</taxon>
        <taxon>Bacillaceae</taxon>
        <taxon>Gracilibacillus</taxon>
    </lineage>
</organism>
<name>A0ABY4GJM1_9BACI</name>
<dbReference type="PANTHER" id="PTHR36503:SF1">
    <property type="entry name" value="BLR2520 PROTEIN"/>
    <property type="match status" value="1"/>
</dbReference>
<evidence type="ECO:0000313" key="3">
    <source>
        <dbReference type="Proteomes" id="UP000831537"/>
    </source>
</evidence>
<dbReference type="SUPFAM" id="SSF54593">
    <property type="entry name" value="Glyoxalase/Bleomycin resistance protein/Dihydroxybiphenyl dioxygenase"/>
    <property type="match status" value="1"/>
</dbReference>
<dbReference type="PANTHER" id="PTHR36503">
    <property type="entry name" value="BLR2520 PROTEIN"/>
    <property type="match status" value="1"/>
</dbReference>
<dbReference type="Proteomes" id="UP000831537">
    <property type="component" value="Chromosome"/>
</dbReference>
<proteinExistence type="predicted"/>
<dbReference type="EMBL" id="CP095071">
    <property type="protein sequence ID" value="UOQ84394.1"/>
    <property type="molecule type" value="Genomic_DNA"/>
</dbReference>
<keyword evidence="3" id="KW-1185">Reference proteome</keyword>
<feature type="domain" description="VOC" evidence="1">
    <location>
        <begin position="4"/>
        <end position="128"/>
    </location>
</feature>
<sequence>MKPTINMITIPVRNLEESEAFYRKLLEIPEEKISAGDDHIAFFLEQDISLVLFERKGFAEMTGQANQTFDHSTLILTHTATSEQEVDKVLLEAEEAGGSIYKQGTSDEWSYTGYFNDPNGHVWEVIAWK</sequence>
<dbReference type="RefSeq" id="WP_244742078.1">
    <property type="nucleotide sequence ID" value="NZ_CP095071.1"/>
</dbReference>
<evidence type="ECO:0000259" key="1">
    <source>
        <dbReference type="PROSITE" id="PS51819"/>
    </source>
</evidence>
<evidence type="ECO:0000313" key="2">
    <source>
        <dbReference type="EMBL" id="UOQ84394.1"/>
    </source>
</evidence>
<gene>
    <name evidence="2" type="ORF">MUN87_17115</name>
</gene>
<accession>A0ABY4GJM1</accession>
<reference evidence="2 3" key="1">
    <citation type="submission" date="2022-04" db="EMBL/GenBank/DDBJ databases">
        <title>Gracilibacillus sp. isolated from saltern.</title>
        <authorList>
            <person name="Won M."/>
            <person name="Lee C.-M."/>
            <person name="Woen H.-Y."/>
            <person name="Kwon S.-W."/>
        </authorList>
    </citation>
    <scope>NUCLEOTIDE SEQUENCE [LARGE SCALE GENOMIC DNA]</scope>
    <source>
        <strain evidence="2 3">SSPM10-3</strain>
    </source>
</reference>
<dbReference type="Gene3D" id="3.10.180.10">
    <property type="entry name" value="2,3-Dihydroxybiphenyl 1,2-Dioxygenase, domain 1"/>
    <property type="match status" value="1"/>
</dbReference>
<dbReference type="PROSITE" id="PS51819">
    <property type="entry name" value="VOC"/>
    <property type="match status" value="1"/>
</dbReference>
<dbReference type="InterPro" id="IPR037523">
    <property type="entry name" value="VOC_core"/>
</dbReference>
<protein>
    <submittedName>
        <fullName evidence="2">VOC family protein</fullName>
    </submittedName>
</protein>
<dbReference type="InterPro" id="IPR004360">
    <property type="entry name" value="Glyas_Fos-R_dOase_dom"/>
</dbReference>